<sequence length="70" mass="7537">MWTAAGLALGSLCPVQSVTGSHVYSILLSFENEPLGSLALYWVLSADCCPQLWLPSDCQSLSGWFLSLDS</sequence>
<name>A6HUX3_RAT</name>
<evidence type="ECO:0000256" key="1">
    <source>
        <dbReference type="SAM" id="SignalP"/>
    </source>
</evidence>
<keyword evidence="1" id="KW-0732">Signal</keyword>
<organism evidence="2 3">
    <name type="scientific">Rattus norvegicus</name>
    <name type="common">Rat</name>
    <dbReference type="NCBI Taxonomy" id="10116"/>
    <lineage>
        <taxon>Eukaryota</taxon>
        <taxon>Metazoa</taxon>
        <taxon>Chordata</taxon>
        <taxon>Craniata</taxon>
        <taxon>Vertebrata</taxon>
        <taxon>Euteleostomi</taxon>
        <taxon>Mammalia</taxon>
        <taxon>Eutheria</taxon>
        <taxon>Euarchontoglires</taxon>
        <taxon>Glires</taxon>
        <taxon>Rodentia</taxon>
        <taxon>Myomorpha</taxon>
        <taxon>Muroidea</taxon>
        <taxon>Muridae</taxon>
        <taxon>Murinae</taxon>
        <taxon>Rattus</taxon>
    </lineage>
</organism>
<dbReference type="Proteomes" id="UP000234681">
    <property type="component" value="Chromosome 2"/>
</dbReference>
<protein>
    <submittedName>
        <fullName evidence="2">RCG28505</fullName>
    </submittedName>
</protein>
<accession>A6HUX3</accession>
<reference evidence="3" key="1">
    <citation type="submission" date="2005-09" db="EMBL/GenBank/DDBJ databases">
        <authorList>
            <person name="Mural R.J."/>
            <person name="Li P.W."/>
            <person name="Adams M.D."/>
            <person name="Amanatides P.G."/>
            <person name="Baden-Tillson H."/>
            <person name="Barnstead M."/>
            <person name="Chin S.H."/>
            <person name="Dew I."/>
            <person name="Evans C.A."/>
            <person name="Ferriera S."/>
            <person name="Flanigan M."/>
            <person name="Fosler C."/>
            <person name="Glodek A."/>
            <person name="Gu Z."/>
            <person name="Holt R.A."/>
            <person name="Jennings D."/>
            <person name="Kraft C.L."/>
            <person name="Lu F."/>
            <person name="Nguyen T."/>
            <person name="Nusskern D.R."/>
            <person name="Pfannkoch C.M."/>
            <person name="Sitter C."/>
            <person name="Sutton G.G."/>
            <person name="Venter J.C."/>
            <person name="Wang Z."/>
            <person name="Woodage T."/>
            <person name="Zheng X.H."/>
            <person name="Zhong F."/>
        </authorList>
    </citation>
    <scope>NUCLEOTIDE SEQUENCE [LARGE SCALE GENOMIC DNA]</scope>
    <source>
        <strain>BN</strain>
        <strain evidence="3">Sprague-Dawley</strain>
    </source>
</reference>
<dbReference type="AlphaFoldDB" id="A6HUX3"/>
<feature type="chain" id="PRO_5039885701" evidence="1">
    <location>
        <begin position="21"/>
        <end position="70"/>
    </location>
</feature>
<gene>
    <name evidence="2" type="ORF">rCG_28505</name>
</gene>
<feature type="signal peptide" evidence="1">
    <location>
        <begin position="1"/>
        <end position="20"/>
    </location>
</feature>
<dbReference type="EMBL" id="CH473952">
    <property type="protein sequence ID" value="EDL81909.1"/>
    <property type="molecule type" value="Genomic_DNA"/>
</dbReference>
<evidence type="ECO:0000313" key="3">
    <source>
        <dbReference type="Proteomes" id="UP000234681"/>
    </source>
</evidence>
<proteinExistence type="predicted"/>
<evidence type="ECO:0000313" key="2">
    <source>
        <dbReference type="EMBL" id="EDL81909.1"/>
    </source>
</evidence>